<evidence type="ECO:0000313" key="2">
    <source>
        <dbReference type="Proteomes" id="UP000245370"/>
    </source>
</evidence>
<organism evidence="1 2">
    <name type="scientific">Brumimicrobium oceani</name>
    <dbReference type="NCBI Taxonomy" id="2100725"/>
    <lineage>
        <taxon>Bacteria</taxon>
        <taxon>Pseudomonadati</taxon>
        <taxon>Bacteroidota</taxon>
        <taxon>Flavobacteriia</taxon>
        <taxon>Flavobacteriales</taxon>
        <taxon>Crocinitomicaceae</taxon>
        <taxon>Brumimicrobium</taxon>
    </lineage>
</organism>
<protein>
    <submittedName>
        <fullName evidence="1">Uncharacterized protein</fullName>
    </submittedName>
</protein>
<dbReference type="EMBL" id="QFRJ01000006">
    <property type="protein sequence ID" value="PWH85501.1"/>
    <property type="molecule type" value="Genomic_DNA"/>
</dbReference>
<name>A0A2U2XCR6_9FLAO</name>
<dbReference type="OrthoDB" id="9815657at2"/>
<comment type="caution">
    <text evidence="1">The sequence shown here is derived from an EMBL/GenBank/DDBJ whole genome shotgun (WGS) entry which is preliminary data.</text>
</comment>
<sequence length="323" mass="37012">MKNYFIIILLFILGVFPTSCRKDKMQLLPILNNEADTCSCVAVPPIEGYGAGYNYVQDSNYLNFPIFNPNNENEIIYGKNLPNGSMSLIKYNLVTKTKTLIFEGQIFGYPSWGKSNWIVFVNGYNGLYRIRPDGSQLSMIVSGGLQFHPKFNKDGNRFVTYHGFLQNSIYSGKIWNLDGELLDSISYYGSKNLDWNMQNNISTQIGDSLFIINPENKERLVGYSALFDGTNFMNEFVWINQNEALIRLSNENYKFNIWTGAFKKLFCSCSSRTYVQGNINGDATKVIYNKLSYKKIDYMTLLVTSKAVVYDIENDEMVEYVIE</sequence>
<keyword evidence="2" id="KW-1185">Reference proteome</keyword>
<reference evidence="1 2" key="1">
    <citation type="submission" date="2018-05" db="EMBL/GenBank/DDBJ databases">
        <title>Brumimicrobium oceani sp. nov., isolated from coastal sediment.</title>
        <authorList>
            <person name="Kou Y."/>
        </authorList>
    </citation>
    <scope>NUCLEOTIDE SEQUENCE [LARGE SCALE GENOMIC DNA]</scope>
    <source>
        <strain evidence="1 2">C305</strain>
    </source>
</reference>
<dbReference type="AlphaFoldDB" id="A0A2U2XCR6"/>
<evidence type="ECO:0000313" key="1">
    <source>
        <dbReference type="EMBL" id="PWH85501.1"/>
    </source>
</evidence>
<accession>A0A2U2XCR6</accession>
<proteinExistence type="predicted"/>
<dbReference type="SUPFAM" id="SSF69304">
    <property type="entry name" value="Tricorn protease N-terminal domain"/>
    <property type="match status" value="1"/>
</dbReference>
<reference evidence="1 2" key="2">
    <citation type="submission" date="2018-05" db="EMBL/GenBank/DDBJ databases">
        <authorList>
            <person name="Lanie J.A."/>
            <person name="Ng W.-L."/>
            <person name="Kazmierczak K.M."/>
            <person name="Andrzejewski T.M."/>
            <person name="Davidsen T.M."/>
            <person name="Wayne K.J."/>
            <person name="Tettelin H."/>
            <person name="Glass J.I."/>
            <person name="Rusch D."/>
            <person name="Podicherti R."/>
            <person name="Tsui H.-C.T."/>
            <person name="Winkler M.E."/>
        </authorList>
    </citation>
    <scope>NUCLEOTIDE SEQUENCE [LARGE SCALE GENOMIC DNA]</scope>
    <source>
        <strain evidence="1 2">C305</strain>
    </source>
</reference>
<dbReference type="RefSeq" id="WP_109359582.1">
    <property type="nucleotide sequence ID" value="NZ_QFRJ01000006.1"/>
</dbReference>
<dbReference type="Proteomes" id="UP000245370">
    <property type="component" value="Unassembled WGS sequence"/>
</dbReference>
<gene>
    <name evidence="1" type="ORF">DIT68_09620</name>
</gene>